<keyword evidence="2" id="KW-1185">Reference proteome</keyword>
<organism evidence="1 2">
    <name type="scientific">Orlajensenia flava</name>
    <dbReference type="NCBI Taxonomy" id="2565934"/>
    <lineage>
        <taxon>Bacteria</taxon>
        <taxon>Bacillati</taxon>
        <taxon>Actinomycetota</taxon>
        <taxon>Actinomycetes</taxon>
        <taxon>Micrococcales</taxon>
        <taxon>Microbacteriaceae</taxon>
        <taxon>Orlajensenia</taxon>
    </lineage>
</organism>
<protein>
    <submittedName>
        <fullName evidence="1">Uncharacterized protein</fullName>
    </submittedName>
</protein>
<accession>A0A4S4FVD5</accession>
<sequence length="159" mass="18026">MRLGSDDGAFLDLMVAGYEFPNVPRSSDPWDANWLNIRGWVRLADGRQWKFIHPCLTTFEARRLASWLARLGENVTAPTSGDARSRLDFTELLLAFEAVPTPGGLSVRVVLGFDALPPWRQEDQRTDLDEYIVSIPIDSRQLAAAIDQWERDLAPFPER</sequence>
<dbReference type="Proteomes" id="UP000307380">
    <property type="component" value="Unassembled WGS sequence"/>
</dbReference>
<dbReference type="Pfam" id="PF24716">
    <property type="entry name" value="WapI"/>
    <property type="match status" value="1"/>
</dbReference>
<evidence type="ECO:0000313" key="2">
    <source>
        <dbReference type="Proteomes" id="UP000307380"/>
    </source>
</evidence>
<evidence type="ECO:0000313" key="1">
    <source>
        <dbReference type="EMBL" id="THG33982.1"/>
    </source>
</evidence>
<dbReference type="InterPro" id="IPR056510">
    <property type="entry name" value="WapI"/>
</dbReference>
<name>A0A4S4FVD5_9MICO</name>
<comment type="caution">
    <text evidence="1">The sequence shown here is derived from an EMBL/GenBank/DDBJ whole genome shotgun (WGS) entry which is preliminary data.</text>
</comment>
<dbReference type="RefSeq" id="WP_136424620.1">
    <property type="nucleotide sequence ID" value="NZ_SSSN01000007.1"/>
</dbReference>
<dbReference type="OrthoDB" id="7210783at2"/>
<dbReference type="EMBL" id="SSSN01000007">
    <property type="protein sequence ID" value="THG33982.1"/>
    <property type="molecule type" value="Genomic_DNA"/>
</dbReference>
<gene>
    <name evidence="1" type="ORF">E6C70_11195</name>
</gene>
<reference evidence="1 2" key="1">
    <citation type="submission" date="2019-04" db="EMBL/GenBank/DDBJ databases">
        <authorList>
            <person name="Jiang L."/>
        </authorList>
    </citation>
    <scope>NUCLEOTIDE SEQUENCE [LARGE SCALE GENOMIC DNA]</scope>
    <source>
        <strain evidence="1 2">YIM 131861</strain>
    </source>
</reference>
<proteinExistence type="predicted"/>
<dbReference type="AlphaFoldDB" id="A0A4S4FVD5"/>